<sequence length="521" mass="59418">MNRPVNDRQLEVLQWIADGCPAGKWPEDDNVHKISAAALKSRGLATVTGHGRTWTATVTEAGKHYLEHGSYPPSDEPPATVVPAVRSRREKPTKVDLGEGASATLAEARALITQLQNQGQLTVPDPAESVRARYRRVLHACRVHHLVPDGQELRFTGRSSGDIVVMLSTGSPADTTNWDRIRTTARTVTTNLDVLRTALENTSILNSISETLRPRAIEVVLGLAEELRAHELRLAVNQKLKTPKLFIQVDTRRRSLELTELLDEVPHVLTDAEQRELRRSPWKQIPKFDSVPSGRLHLKIERDGSHRVDLGRQSYTYERNSESWSDEKAKPLETRVREIARAIKKGVVDDVDAADREKQRRAEAHEEHEREKAAERRAWEAIRERAREKALLVQREVIFAQAFESWQGAQELREFARQLEAEATAKGLLGDHPRLQQWLEWARRRADEFDPIVNLAHLDDSVFDAEPSAKDLRPYMEGWNPSAPHKDYSNGRDSHDQHGQHSPQPRAWHPGMRDRPSWWRR</sequence>
<evidence type="ECO:0000313" key="3">
    <source>
        <dbReference type="Proteomes" id="UP000033900"/>
    </source>
</evidence>
<dbReference type="EMBL" id="JYJB01000010">
    <property type="protein sequence ID" value="KJL46115.1"/>
    <property type="molecule type" value="Genomic_DNA"/>
</dbReference>
<name>A0A0M2HH92_9MICO</name>
<protein>
    <recommendedName>
        <fullName evidence="4">PE-PGRS family protein</fullName>
    </recommendedName>
</protein>
<dbReference type="Proteomes" id="UP000033900">
    <property type="component" value="Unassembled WGS sequence"/>
</dbReference>
<proteinExistence type="predicted"/>
<accession>A0A0M2HH92</accession>
<dbReference type="STRING" id="273678.RS84_02738"/>
<feature type="compositionally biased region" description="Basic and acidic residues" evidence="1">
    <location>
        <begin position="484"/>
        <end position="499"/>
    </location>
</feature>
<dbReference type="PATRIC" id="fig|273678.4.peg.2741"/>
<reference evidence="2 3" key="1">
    <citation type="submission" date="2015-02" db="EMBL/GenBank/DDBJ databases">
        <title>Draft genome sequences of ten Microbacterium spp. with emphasis on heavy metal contaminated environments.</title>
        <authorList>
            <person name="Corretto E."/>
        </authorList>
    </citation>
    <scope>NUCLEOTIDE SEQUENCE [LARGE SCALE GENOMIC DNA]</scope>
    <source>
        <strain evidence="2 3">SA35</strain>
    </source>
</reference>
<feature type="region of interest" description="Disordered" evidence="1">
    <location>
        <begin position="474"/>
        <end position="521"/>
    </location>
</feature>
<feature type="compositionally biased region" description="Basic and acidic residues" evidence="1">
    <location>
        <begin position="511"/>
        <end position="521"/>
    </location>
</feature>
<keyword evidence="3" id="KW-1185">Reference proteome</keyword>
<evidence type="ECO:0000313" key="2">
    <source>
        <dbReference type="EMBL" id="KJL46115.1"/>
    </source>
</evidence>
<organism evidence="2 3">
    <name type="scientific">Microbacterium hydrocarbonoxydans</name>
    <dbReference type="NCBI Taxonomy" id="273678"/>
    <lineage>
        <taxon>Bacteria</taxon>
        <taxon>Bacillati</taxon>
        <taxon>Actinomycetota</taxon>
        <taxon>Actinomycetes</taxon>
        <taxon>Micrococcales</taxon>
        <taxon>Microbacteriaceae</taxon>
        <taxon>Microbacterium</taxon>
    </lineage>
</organism>
<comment type="caution">
    <text evidence="2">The sequence shown here is derived from an EMBL/GenBank/DDBJ whole genome shotgun (WGS) entry which is preliminary data.</text>
</comment>
<evidence type="ECO:0008006" key="4">
    <source>
        <dbReference type="Google" id="ProtNLM"/>
    </source>
</evidence>
<evidence type="ECO:0000256" key="1">
    <source>
        <dbReference type="SAM" id="MobiDB-lite"/>
    </source>
</evidence>
<feature type="region of interest" description="Disordered" evidence="1">
    <location>
        <begin position="354"/>
        <end position="375"/>
    </location>
</feature>
<gene>
    <name evidence="2" type="ORF">RS84_02738</name>
</gene>
<dbReference type="AlphaFoldDB" id="A0A0M2HH92"/>